<evidence type="ECO:0000313" key="2">
    <source>
        <dbReference type="EMBL" id="OJI88337.1"/>
    </source>
</evidence>
<evidence type="ECO:0000256" key="1">
    <source>
        <dbReference type="SAM" id="MobiDB-lite"/>
    </source>
</evidence>
<reference evidence="3" key="1">
    <citation type="journal article" date="2017" name="Genome Biol.">
        <title>Comparative genomics reveals high biological diversity and specific adaptations in the industrially and medically important fungal genus Aspergillus.</title>
        <authorList>
            <person name="de Vries R.P."/>
            <person name="Riley R."/>
            <person name="Wiebenga A."/>
            <person name="Aguilar-Osorio G."/>
            <person name="Amillis S."/>
            <person name="Uchima C.A."/>
            <person name="Anderluh G."/>
            <person name="Asadollahi M."/>
            <person name="Askin M."/>
            <person name="Barry K."/>
            <person name="Battaglia E."/>
            <person name="Bayram O."/>
            <person name="Benocci T."/>
            <person name="Braus-Stromeyer S.A."/>
            <person name="Caldana C."/>
            <person name="Canovas D."/>
            <person name="Cerqueira G.C."/>
            <person name="Chen F."/>
            <person name="Chen W."/>
            <person name="Choi C."/>
            <person name="Clum A."/>
            <person name="Dos Santos R.A."/>
            <person name="Damasio A.R."/>
            <person name="Diallinas G."/>
            <person name="Emri T."/>
            <person name="Fekete E."/>
            <person name="Flipphi M."/>
            <person name="Freyberg S."/>
            <person name="Gallo A."/>
            <person name="Gournas C."/>
            <person name="Habgood R."/>
            <person name="Hainaut M."/>
            <person name="Harispe M.L."/>
            <person name="Henrissat B."/>
            <person name="Hilden K.S."/>
            <person name="Hope R."/>
            <person name="Hossain A."/>
            <person name="Karabika E."/>
            <person name="Karaffa L."/>
            <person name="Karanyi Z."/>
            <person name="Krasevec N."/>
            <person name="Kuo A."/>
            <person name="Kusch H."/>
            <person name="LaButti K."/>
            <person name="Lagendijk E.L."/>
            <person name="Lapidus A."/>
            <person name="Levasseur A."/>
            <person name="Lindquist E."/>
            <person name="Lipzen A."/>
            <person name="Logrieco A.F."/>
            <person name="MacCabe A."/>
            <person name="Maekelae M.R."/>
            <person name="Malavazi I."/>
            <person name="Melin P."/>
            <person name="Meyer V."/>
            <person name="Mielnichuk N."/>
            <person name="Miskei M."/>
            <person name="Molnar A.P."/>
            <person name="Mule G."/>
            <person name="Ngan C.Y."/>
            <person name="Orejas M."/>
            <person name="Orosz E."/>
            <person name="Ouedraogo J.P."/>
            <person name="Overkamp K.M."/>
            <person name="Park H.-S."/>
            <person name="Perrone G."/>
            <person name="Piumi F."/>
            <person name="Punt P.J."/>
            <person name="Ram A.F."/>
            <person name="Ramon A."/>
            <person name="Rauscher S."/>
            <person name="Record E."/>
            <person name="Riano-Pachon D.M."/>
            <person name="Robert V."/>
            <person name="Roehrig J."/>
            <person name="Ruller R."/>
            <person name="Salamov A."/>
            <person name="Salih N.S."/>
            <person name="Samson R.A."/>
            <person name="Sandor E."/>
            <person name="Sanguinetti M."/>
            <person name="Schuetze T."/>
            <person name="Sepcic K."/>
            <person name="Shelest E."/>
            <person name="Sherlock G."/>
            <person name="Sophianopoulou V."/>
            <person name="Squina F.M."/>
            <person name="Sun H."/>
            <person name="Susca A."/>
            <person name="Todd R.B."/>
            <person name="Tsang A."/>
            <person name="Unkles S.E."/>
            <person name="van de Wiele N."/>
            <person name="van Rossen-Uffink D."/>
            <person name="Oliveira J.V."/>
            <person name="Vesth T.C."/>
            <person name="Visser J."/>
            <person name="Yu J.-H."/>
            <person name="Zhou M."/>
            <person name="Andersen M.R."/>
            <person name="Archer D.B."/>
            <person name="Baker S.E."/>
            <person name="Benoit I."/>
            <person name="Brakhage A.A."/>
            <person name="Braus G.H."/>
            <person name="Fischer R."/>
            <person name="Frisvad J.C."/>
            <person name="Goldman G.H."/>
            <person name="Houbraken J."/>
            <person name="Oakley B."/>
            <person name="Pocsi I."/>
            <person name="Scazzocchio C."/>
            <person name="Seiboth B."/>
            <person name="vanKuyk P.A."/>
            <person name="Wortman J."/>
            <person name="Dyer P.S."/>
            <person name="Grigoriev I.V."/>
        </authorList>
    </citation>
    <scope>NUCLEOTIDE SEQUENCE [LARGE SCALE GENOMIC DNA]</scope>
    <source>
        <strain evidence="3">CBS 134.48</strain>
    </source>
</reference>
<protein>
    <submittedName>
        <fullName evidence="2">Uncharacterized protein</fullName>
    </submittedName>
</protein>
<organism evidence="2 3">
    <name type="scientific">Aspergillus tubingensis (strain CBS 134.48)</name>
    <dbReference type="NCBI Taxonomy" id="767770"/>
    <lineage>
        <taxon>Eukaryota</taxon>
        <taxon>Fungi</taxon>
        <taxon>Dikarya</taxon>
        <taxon>Ascomycota</taxon>
        <taxon>Pezizomycotina</taxon>
        <taxon>Eurotiomycetes</taxon>
        <taxon>Eurotiomycetidae</taxon>
        <taxon>Eurotiales</taxon>
        <taxon>Aspergillaceae</taxon>
        <taxon>Aspergillus</taxon>
        <taxon>Aspergillus subgen. Circumdati</taxon>
    </lineage>
</organism>
<dbReference type="STRING" id="767770.A0A1L9NGD6"/>
<dbReference type="VEuPathDB" id="FungiDB:ASPTUDRAFT_184875"/>
<dbReference type="AlphaFoldDB" id="A0A1L9NGD6"/>
<dbReference type="EMBL" id="KV878180">
    <property type="protein sequence ID" value="OJI88337.1"/>
    <property type="molecule type" value="Genomic_DNA"/>
</dbReference>
<dbReference type="Proteomes" id="UP000184304">
    <property type="component" value="Unassembled WGS sequence"/>
</dbReference>
<proteinExistence type="predicted"/>
<gene>
    <name evidence="2" type="ORF">ASPTUDRAFT_184875</name>
</gene>
<accession>A0A1L9NGD6</accession>
<sequence length="100" mass="10905">MSRRDSTLNGQLVLERPQSDYFTQLSSHGTWLDSQRSLQERQAISAGHVRSFNGGTMGHLPGTLPGTLDSFHGDMPVSSSPVSYNAGYPSTHGPSSHRDY</sequence>
<feature type="region of interest" description="Disordered" evidence="1">
    <location>
        <begin position="50"/>
        <end position="100"/>
    </location>
</feature>
<name>A0A1L9NGD6_ASPTC</name>
<evidence type="ECO:0000313" key="3">
    <source>
        <dbReference type="Proteomes" id="UP000184304"/>
    </source>
</evidence>
<keyword evidence="3" id="KW-1185">Reference proteome</keyword>